<evidence type="ECO:0000313" key="7">
    <source>
        <dbReference type="Proteomes" id="UP000241885"/>
    </source>
</evidence>
<keyword evidence="5" id="KW-0460">Magnesium</keyword>
<keyword evidence="6" id="KW-0436">Ligase</keyword>
<dbReference type="OrthoDB" id="9801938at2"/>
<gene>
    <name evidence="6" type="ORF">Tharo_2974</name>
</gene>
<dbReference type="GO" id="GO:0046872">
    <property type="term" value="F:metal ion binding"/>
    <property type="evidence" value="ECO:0007669"/>
    <property type="project" value="UniProtKB-KW"/>
</dbReference>
<dbReference type="InterPro" id="IPR002698">
    <property type="entry name" value="FTHF_cligase"/>
</dbReference>
<evidence type="ECO:0000256" key="1">
    <source>
        <dbReference type="ARBA" id="ARBA00010638"/>
    </source>
</evidence>
<comment type="catalytic activity">
    <reaction evidence="5">
        <text>(6S)-5-formyl-5,6,7,8-tetrahydrofolate + ATP = (6R)-5,10-methenyltetrahydrofolate + ADP + phosphate</text>
        <dbReference type="Rhea" id="RHEA:10488"/>
        <dbReference type="ChEBI" id="CHEBI:30616"/>
        <dbReference type="ChEBI" id="CHEBI:43474"/>
        <dbReference type="ChEBI" id="CHEBI:57455"/>
        <dbReference type="ChEBI" id="CHEBI:57457"/>
        <dbReference type="ChEBI" id="CHEBI:456216"/>
        <dbReference type="EC" id="6.3.3.2"/>
    </reaction>
</comment>
<proteinExistence type="inferred from homology"/>
<dbReference type="GO" id="GO:0009396">
    <property type="term" value="P:folic acid-containing compound biosynthetic process"/>
    <property type="evidence" value="ECO:0007669"/>
    <property type="project" value="TreeGrafter"/>
</dbReference>
<dbReference type="KEGG" id="tak:Tharo_2974"/>
<evidence type="ECO:0000313" key="6">
    <source>
        <dbReference type="EMBL" id="AVR89855.1"/>
    </source>
</evidence>
<dbReference type="AlphaFoldDB" id="A0A2R4BR97"/>
<sequence length="189" mass="20988">MREHALKLRHALPAETRAVLTLRLGRHLDRLMADLQPASLGFCWPYRAEPDLRDWVRCWLAAAPGRVAALPVVVERHAPMLFRAWTPGVPMPLDRHGIPHPAAGESLVPDVLLVPLNAFDDRGYRLGYGGGYFDRTLAVISTVAVGVGFELGRVPDTLPQAHDRPMDWLATEAGVIRARRTPQSCRPSR</sequence>
<protein>
    <recommendedName>
        <fullName evidence="5">5-formyltetrahydrofolate cyclo-ligase</fullName>
        <ecNumber evidence="5">6.3.3.2</ecNumber>
    </recommendedName>
</protein>
<dbReference type="EMBL" id="CP028339">
    <property type="protein sequence ID" value="AVR89855.1"/>
    <property type="molecule type" value="Genomic_DNA"/>
</dbReference>
<evidence type="ECO:0000256" key="2">
    <source>
        <dbReference type="ARBA" id="ARBA00022741"/>
    </source>
</evidence>
<comment type="similarity">
    <text evidence="1 5">Belongs to the 5-formyltetrahydrofolate cyclo-ligase family.</text>
</comment>
<dbReference type="NCBIfam" id="TIGR02727">
    <property type="entry name" value="MTHFS_bact"/>
    <property type="match status" value="1"/>
</dbReference>
<feature type="binding site" evidence="4">
    <location>
        <position position="49"/>
    </location>
    <ligand>
        <name>substrate</name>
    </ligand>
</feature>
<keyword evidence="5" id="KW-0479">Metal-binding</keyword>
<reference evidence="6 7" key="1">
    <citation type="submission" date="2018-03" db="EMBL/GenBank/DDBJ databases">
        <title>Complete genome sequence of Thauera aromatica, a model organism for studying aromatic compound degradation under denitrifying conditions.</title>
        <authorList>
            <person name="Lo H.-Y."/>
            <person name="Goris T."/>
            <person name="Boll M."/>
            <person name="Mueller J.A."/>
        </authorList>
    </citation>
    <scope>NUCLEOTIDE SEQUENCE [LARGE SCALE GENOMIC DNA]</scope>
    <source>
        <strain evidence="6 7">K172</strain>
    </source>
</reference>
<keyword evidence="2 5" id="KW-0547">Nucleotide-binding</keyword>
<evidence type="ECO:0000256" key="5">
    <source>
        <dbReference type="RuleBase" id="RU361279"/>
    </source>
</evidence>
<name>A0A2R4BR97_THAAR</name>
<accession>A0A2R4BR97</accession>
<dbReference type="PANTHER" id="PTHR23407">
    <property type="entry name" value="ATPASE INHIBITOR/5-FORMYLTETRAHYDROFOLATE CYCLO-LIGASE"/>
    <property type="match status" value="1"/>
</dbReference>
<evidence type="ECO:0000256" key="3">
    <source>
        <dbReference type="ARBA" id="ARBA00022840"/>
    </source>
</evidence>
<keyword evidence="7" id="KW-1185">Reference proteome</keyword>
<dbReference type="GO" id="GO:0005524">
    <property type="term" value="F:ATP binding"/>
    <property type="evidence" value="ECO:0007669"/>
    <property type="project" value="UniProtKB-KW"/>
</dbReference>
<comment type="cofactor">
    <cofactor evidence="5">
        <name>Mg(2+)</name>
        <dbReference type="ChEBI" id="CHEBI:18420"/>
    </cofactor>
</comment>
<dbReference type="InterPro" id="IPR037171">
    <property type="entry name" value="NagB/RpiA_transferase-like"/>
</dbReference>
<dbReference type="GO" id="GO:0030272">
    <property type="term" value="F:5-formyltetrahydrofolate cyclo-ligase activity"/>
    <property type="evidence" value="ECO:0007669"/>
    <property type="project" value="UniProtKB-EC"/>
</dbReference>
<dbReference type="PIRSF" id="PIRSF006806">
    <property type="entry name" value="FTHF_cligase"/>
    <property type="match status" value="1"/>
</dbReference>
<evidence type="ECO:0000256" key="4">
    <source>
        <dbReference type="PIRSR" id="PIRSR006806-1"/>
    </source>
</evidence>
<dbReference type="GO" id="GO:0035999">
    <property type="term" value="P:tetrahydrofolate interconversion"/>
    <property type="evidence" value="ECO:0007669"/>
    <property type="project" value="TreeGrafter"/>
</dbReference>
<dbReference type="Pfam" id="PF01812">
    <property type="entry name" value="5-FTHF_cyc-lig"/>
    <property type="match status" value="1"/>
</dbReference>
<dbReference type="PANTHER" id="PTHR23407:SF1">
    <property type="entry name" value="5-FORMYLTETRAHYDROFOLATE CYCLO-LIGASE"/>
    <property type="match status" value="1"/>
</dbReference>
<dbReference type="SUPFAM" id="SSF100950">
    <property type="entry name" value="NagB/RpiA/CoA transferase-like"/>
    <property type="match status" value="1"/>
</dbReference>
<dbReference type="Proteomes" id="UP000241885">
    <property type="component" value="Chromosome"/>
</dbReference>
<dbReference type="EC" id="6.3.3.2" evidence="5"/>
<dbReference type="InterPro" id="IPR024185">
    <property type="entry name" value="FTHF_cligase-like_sf"/>
</dbReference>
<organism evidence="6 7">
    <name type="scientific">Thauera aromatica K172</name>
    <dbReference type="NCBI Taxonomy" id="44139"/>
    <lineage>
        <taxon>Bacteria</taxon>
        <taxon>Pseudomonadati</taxon>
        <taxon>Pseudomonadota</taxon>
        <taxon>Betaproteobacteria</taxon>
        <taxon>Rhodocyclales</taxon>
        <taxon>Zoogloeaceae</taxon>
        <taxon>Thauera</taxon>
    </lineage>
</organism>
<dbReference type="Gene3D" id="3.40.50.10420">
    <property type="entry name" value="NagB/RpiA/CoA transferase-like"/>
    <property type="match status" value="1"/>
</dbReference>
<keyword evidence="3 5" id="KW-0067">ATP-binding</keyword>